<keyword evidence="3" id="KW-0472">Membrane</keyword>
<evidence type="ECO:0000256" key="4">
    <source>
        <dbReference type="SAM" id="SignalP"/>
    </source>
</evidence>
<keyword evidence="4" id="KW-0732">Signal</keyword>
<proteinExistence type="evidence at transcript level"/>
<dbReference type="Pfam" id="PF13855">
    <property type="entry name" value="LRR_8"/>
    <property type="match status" value="5"/>
</dbReference>
<dbReference type="PANTHER" id="PTHR24366">
    <property type="entry name" value="IG(IMMUNOGLOBULIN) AND LRR(LEUCINE RICH REPEAT) DOMAINS"/>
    <property type="match status" value="1"/>
</dbReference>
<dbReference type="EMBL" id="AK417898">
    <property type="protein sequence ID" value="BAN21113.1"/>
    <property type="molecule type" value="mRNA"/>
</dbReference>
<dbReference type="AlphaFoldDB" id="R4WDR0"/>
<evidence type="ECO:0000256" key="2">
    <source>
        <dbReference type="ARBA" id="ARBA00022737"/>
    </source>
</evidence>
<evidence type="ECO:0000256" key="1">
    <source>
        <dbReference type="ARBA" id="ARBA00022614"/>
    </source>
</evidence>
<dbReference type="SMART" id="SM00369">
    <property type="entry name" value="LRR_TYP"/>
    <property type="match status" value="12"/>
</dbReference>
<dbReference type="SMART" id="SM00365">
    <property type="entry name" value="LRR_SD22"/>
    <property type="match status" value="11"/>
</dbReference>
<feature type="transmembrane region" description="Helical" evidence="3">
    <location>
        <begin position="597"/>
        <end position="624"/>
    </location>
</feature>
<keyword evidence="1" id="KW-0433">Leucine-rich repeat</keyword>
<sequence length="694" mass="78336">MKLQAVVVLALLGVCLGAVFQDCPRHCTCTQSSFAGGQAKCSQLDRRERFPPDITHLTVANYPDERLPARLFVDLGLDGLLSIKLNNGSLMYINKDAFTGLNYLEDLDLSFNKIEKLDPHTFETIHLKRLNLDGNPLVMYDPQVPKEMQVFLYSDSLVELTLSQTKITSMEDVQALSKLTNLEFLDLSRNGLKELKDDMFSSLINLEEIDLSYNQISHIDRDTFADIEELTLLNLRGNPLKTLEGIEIPGLKDLDVSNCKFVMLAASTLEGFPELSSLNLSQNSILSIDMDTFMSVPSLKDLDLSYNNLRGPLNNLLFEFNKRLETLSFQGNSEIKYLPGFKGDFPNLYNYDISKCGLTGISNDTFSNMNYLVSVNVSGNSLVHIDPKTFSNLPNLVVLDLSNNLLHALHSKIFINNKDLTKLYLSGNFFKHLPPVLFQTTTKLHLLDVSNCRLTSLWNISESFMMRNRNILSKLVYLNVSGNKLTKLHTHYFISLQNLQKLDISNNPIECTPDFSHVMQWLIMKKVEPNKVTTERTIYGLDLIENNVKWDEILRGVCPTDAVYTNDHFVHPITETAPLLPVDNDDVVIPIIEETPLVWPMVLVWASIFSLLFALANIIGLMIYRSRRNYSGLGYRPQFASTLDGHFQVRRGGRPVYQKLYEECSIPAPVHDGKKVRIVAILGNALGGKSNVDV</sequence>
<dbReference type="PANTHER" id="PTHR24366:SF96">
    <property type="entry name" value="LEUCINE RICH REPEAT CONTAINING 53"/>
    <property type="match status" value="1"/>
</dbReference>
<name>R4WDR0_RIPPE</name>
<accession>R4WDR0</accession>
<feature type="chain" id="PRO_5004372305" evidence="4">
    <location>
        <begin position="18"/>
        <end position="694"/>
    </location>
</feature>
<dbReference type="SUPFAM" id="SSF52058">
    <property type="entry name" value="L domain-like"/>
    <property type="match status" value="2"/>
</dbReference>
<reference evidence="5" key="1">
    <citation type="journal article" date="2013" name="PLoS ONE">
        <title>Gene expression in gut symbiotic organ of stinkbug affected by extracellular bacterial symbiont.</title>
        <authorList>
            <person name="Futahashi R."/>
            <person name="Tanaka K."/>
            <person name="Tanahashi M."/>
            <person name="Nikoh N."/>
            <person name="Kikuchi Y."/>
            <person name="Lee B.L."/>
            <person name="Fukatsu T."/>
        </authorList>
    </citation>
    <scope>NUCLEOTIDE SEQUENCE</scope>
    <source>
        <tissue evidence="5">Midgut</tissue>
    </source>
</reference>
<feature type="signal peptide" evidence="4">
    <location>
        <begin position="1"/>
        <end position="17"/>
    </location>
</feature>
<keyword evidence="2" id="KW-0677">Repeat</keyword>
<keyword evidence="3" id="KW-1133">Transmembrane helix</keyword>
<dbReference type="Gene3D" id="3.80.10.10">
    <property type="entry name" value="Ribonuclease Inhibitor"/>
    <property type="match status" value="4"/>
</dbReference>
<evidence type="ECO:0000256" key="3">
    <source>
        <dbReference type="SAM" id="Phobius"/>
    </source>
</evidence>
<dbReference type="InterPro" id="IPR032675">
    <property type="entry name" value="LRR_dom_sf"/>
</dbReference>
<dbReference type="PROSITE" id="PS51450">
    <property type="entry name" value="LRR"/>
    <property type="match status" value="6"/>
</dbReference>
<dbReference type="InterPro" id="IPR003591">
    <property type="entry name" value="Leu-rich_rpt_typical-subtyp"/>
</dbReference>
<organism evidence="5">
    <name type="scientific">Riptortus pedestris</name>
    <name type="common">Bean bug</name>
    <dbReference type="NCBI Taxonomy" id="329032"/>
    <lineage>
        <taxon>Eukaryota</taxon>
        <taxon>Metazoa</taxon>
        <taxon>Ecdysozoa</taxon>
        <taxon>Arthropoda</taxon>
        <taxon>Hexapoda</taxon>
        <taxon>Insecta</taxon>
        <taxon>Pterygota</taxon>
        <taxon>Neoptera</taxon>
        <taxon>Paraneoptera</taxon>
        <taxon>Hemiptera</taxon>
        <taxon>Heteroptera</taxon>
        <taxon>Panheteroptera</taxon>
        <taxon>Pentatomomorpha</taxon>
        <taxon>Coreoidea</taxon>
        <taxon>Alydidae</taxon>
        <taxon>Riptortus</taxon>
    </lineage>
</organism>
<dbReference type="PRINTS" id="PR00019">
    <property type="entry name" value="LEURICHRPT"/>
</dbReference>
<protein>
    <submittedName>
        <fullName evidence="5">Leucine-rich transmembrane protein</fullName>
    </submittedName>
</protein>
<evidence type="ECO:0000313" key="5">
    <source>
        <dbReference type="EMBL" id="BAN21113.1"/>
    </source>
</evidence>
<keyword evidence="3 5" id="KW-0812">Transmembrane</keyword>
<dbReference type="InterPro" id="IPR001611">
    <property type="entry name" value="Leu-rich_rpt"/>
</dbReference>